<dbReference type="InterPro" id="IPR007219">
    <property type="entry name" value="XnlR_reg_dom"/>
</dbReference>
<dbReference type="GO" id="GO:0000435">
    <property type="term" value="P:positive regulation of transcription from RNA polymerase II promoter by galactose"/>
    <property type="evidence" value="ECO:0007669"/>
    <property type="project" value="TreeGrafter"/>
</dbReference>
<evidence type="ECO:0000313" key="8">
    <source>
        <dbReference type="Proteomes" id="UP000288859"/>
    </source>
</evidence>
<comment type="caution">
    <text evidence="7">The sequence shown here is derived from an EMBL/GenBank/DDBJ whole genome shotgun (WGS) entry which is preliminary data.</text>
</comment>
<evidence type="ECO:0000313" key="7">
    <source>
        <dbReference type="EMBL" id="RVX70426.1"/>
    </source>
</evidence>
<dbReference type="GO" id="GO:0005634">
    <property type="term" value="C:nucleus"/>
    <property type="evidence" value="ECO:0007669"/>
    <property type="project" value="TreeGrafter"/>
</dbReference>
<evidence type="ECO:0000256" key="5">
    <source>
        <dbReference type="SAM" id="Phobius"/>
    </source>
</evidence>
<keyword evidence="5" id="KW-0812">Transmembrane</keyword>
<dbReference type="InterPro" id="IPR036866">
    <property type="entry name" value="RibonucZ/Hydroxyglut_hydro"/>
</dbReference>
<evidence type="ECO:0000259" key="6">
    <source>
        <dbReference type="Pfam" id="PF04082"/>
    </source>
</evidence>
<keyword evidence="4" id="KW-0539">Nucleus</keyword>
<dbReference type="GO" id="GO:0006351">
    <property type="term" value="P:DNA-templated transcription"/>
    <property type="evidence" value="ECO:0007669"/>
    <property type="project" value="InterPro"/>
</dbReference>
<dbReference type="PANTHER" id="PTHR47424:SF3">
    <property type="entry name" value="REGULATORY PROTEIN GAL4"/>
    <property type="match status" value="1"/>
</dbReference>
<dbReference type="PANTHER" id="PTHR47424">
    <property type="entry name" value="REGULATORY PROTEIN GAL4"/>
    <property type="match status" value="1"/>
</dbReference>
<dbReference type="GO" id="GO:0000981">
    <property type="term" value="F:DNA-binding transcription factor activity, RNA polymerase II-specific"/>
    <property type="evidence" value="ECO:0007669"/>
    <property type="project" value="TreeGrafter"/>
</dbReference>
<reference evidence="7 8" key="1">
    <citation type="submission" date="2017-03" db="EMBL/GenBank/DDBJ databases">
        <title>Genomes of endolithic fungi from Antarctica.</title>
        <authorList>
            <person name="Coleine C."/>
            <person name="Masonjones S."/>
            <person name="Stajich J.E."/>
        </authorList>
    </citation>
    <scope>NUCLEOTIDE SEQUENCE [LARGE SCALE GENOMIC DNA]</scope>
    <source>
        <strain evidence="7 8">CCFEE 6314</strain>
    </source>
</reference>
<dbReference type="InterPro" id="IPR051127">
    <property type="entry name" value="Fungal_SecMet_Regulators"/>
</dbReference>
<keyword evidence="2" id="KW-0238">DNA-binding</keyword>
<keyword evidence="5" id="KW-0472">Membrane</keyword>
<proteinExistence type="predicted"/>
<accession>A0A438N400</accession>
<dbReference type="Proteomes" id="UP000288859">
    <property type="component" value="Unassembled WGS sequence"/>
</dbReference>
<keyword evidence="1" id="KW-0805">Transcription regulation</keyword>
<evidence type="ECO:0000256" key="3">
    <source>
        <dbReference type="ARBA" id="ARBA00023163"/>
    </source>
</evidence>
<dbReference type="OrthoDB" id="3364175at2759"/>
<protein>
    <recommendedName>
        <fullName evidence="6">Xylanolytic transcriptional activator regulatory domain-containing protein</fullName>
    </recommendedName>
</protein>
<evidence type="ECO:0000256" key="2">
    <source>
        <dbReference type="ARBA" id="ARBA00023125"/>
    </source>
</evidence>
<feature type="transmembrane region" description="Helical" evidence="5">
    <location>
        <begin position="713"/>
        <end position="738"/>
    </location>
</feature>
<feature type="domain" description="Xylanolytic transcriptional activator regulatory" evidence="6">
    <location>
        <begin position="361"/>
        <end position="534"/>
    </location>
</feature>
<dbReference type="SUPFAM" id="SSF56281">
    <property type="entry name" value="Metallo-hydrolase/oxidoreductase"/>
    <property type="match status" value="1"/>
</dbReference>
<dbReference type="CDD" id="cd12148">
    <property type="entry name" value="fungal_TF_MHR"/>
    <property type="match status" value="1"/>
</dbReference>
<organism evidence="7 8">
    <name type="scientific">Exophiala mesophila</name>
    <name type="common">Black yeast-like fungus</name>
    <dbReference type="NCBI Taxonomy" id="212818"/>
    <lineage>
        <taxon>Eukaryota</taxon>
        <taxon>Fungi</taxon>
        <taxon>Dikarya</taxon>
        <taxon>Ascomycota</taxon>
        <taxon>Pezizomycotina</taxon>
        <taxon>Eurotiomycetes</taxon>
        <taxon>Chaetothyriomycetidae</taxon>
        <taxon>Chaetothyriales</taxon>
        <taxon>Herpotrichiellaceae</taxon>
        <taxon>Exophiala</taxon>
    </lineage>
</organism>
<keyword evidence="3" id="KW-0804">Transcription</keyword>
<gene>
    <name evidence="7" type="ORF">B0A52_05925</name>
</gene>
<dbReference type="Gene3D" id="3.60.15.10">
    <property type="entry name" value="Ribonuclease Z/Hydroxyacylglutathione hydrolase-like"/>
    <property type="match status" value="1"/>
</dbReference>
<dbReference type="GO" id="GO:0000978">
    <property type="term" value="F:RNA polymerase II cis-regulatory region sequence-specific DNA binding"/>
    <property type="evidence" value="ECO:0007669"/>
    <property type="project" value="TreeGrafter"/>
</dbReference>
<evidence type="ECO:0000256" key="4">
    <source>
        <dbReference type="ARBA" id="ARBA00023242"/>
    </source>
</evidence>
<name>A0A438N400_EXOME</name>
<dbReference type="CDD" id="cd07730">
    <property type="entry name" value="metallo-hydrolase-like_MBL-fold"/>
    <property type="match status" value="1"/>
</dbReference>
<dbReference type="EMBL" id="NAJM01000023">
    <property type="protein sequence ID" value="RVX70426.1"/>
    <property type="molecule type" value="Genomic_DNA"/>
</dbReference>
<dbReference type="Pfam" id="PF04082">
    <property type="entry name" value="Fungal_trans"/>
    <property type="match status" value="1"/>
</dbReference>
<sequence length="870" mass="96195">MFKLPSSSHTVEVFALSAGTLELPDRWLFEDGDSDTQKFRQHSPDFCFLVVHNSGRKLLFDLGMRKAQDLENSPTVIRNDYPLLDPIVEEDISSFRIYISITLGIVHGYPIEPLSPFSADVLSHHGYQELTFDKHTWCSMGPFSRAHDYFGDGSFYLVDTPGHMPGHLGALAQTSKGEWVFMGGDCCHHRSLLSGARPVSVSMGPNGTSSFHKDVSTAIKTIGTVRELDLYDNVLVALAHDGPPDLSTQGLWTSVHGDPATESSPAHTVDGMGSIPPQEKENLSFFGPSSNITFTRTITRAIAWANHVPRGGAHGDTNALSLGVLDAVNSPQATMSQPDRHGSTSFDPFALPAEHRTGQLIDQYFTDMGQLFPILHKSAFLEDWTRLKVSGPLIMRRSWLGLLNIVLAIANVTLANNDDLSGAYVIEAQRHYERAMRLCDSSVLNGTSLEVVQFLVLVVLYLQGTHNSIQTSNALSFAVNAAIRIGLHSPQATQAFPLLERELRNRTWYLCIVFDSMTLGRPALIPSSYVRVDRIQDLEGLRENKSDCSAAVFSATLDLYQILWKIIDQQYGQNCGLNTPPAVVDIVTPLVPIGNDLRSWARGLPASLMPVRESQMHKILGSYNLNDPGSSTLRYKVVLTLRSLNATILLHRRVLEKYLEVNSTPSYDAEEIDLLRRLGRDSIDVLFNSSIELINIVKLLIEAGGPIRRLLNAWWFTLYYTFNAGLVIAGIAFASYAATIRIPSAPPMSECKQGIQNAVKVFNSLSGSNNVIERCHDYMHYLLRAIETLSARSEEEPVDNSGGISISSSHILDSVPELNFAEMTWHDPWAQGRNVGDLITDGDLSFMNTLFNSNEEVSASHTSDFFTRSA</sequence>
<dbReference type="AlphaFoldDB" id="A0A438N400"/>
<dbReference type="VEuPathDB" id="FungiDB:PV10_06570"/>
<dbReference type="GO" id="GO:0008270">
    <property type="term" value="F:zinc ion binding"/>
    <property type="evidence" value="ECO:0007669"/>
    <property type="project" value="InterPro"/>
</dbReference>
<keyword evidence="5" id="KW-1133">Transmembrane helix</keyword>
<evidence type="ECO:0000256" key="1">
    <source>
        <dbReference type="ARBA" id="ARBA00023015"/>
    </source>
</evidence>